<gene>
    <name evidence="4" type="primary">LOC111317820</name>
</gene>
<feature type="transmembrane region" description="Helical" evidence="2">
    <location>
        <begin position="192"/>
        <end position="214"/>
    </location>
</feature>
<keyword evidence="3" id="KW-1185">Reference proteome</keyword>
<dbReference type="RefSeq" id="XP_022776014.1">
    <property type="nucleotide sequence ID" value="XM_022920279.1"/>
</dbReference>
<protein>
    <submittedName>
        <fullName evidence="4">Uncharacterized protein LOC111317820 isoform X2</fullName>
    </submittedName>
</protein>
<proteinExistence type="predicted"/>
<organism evidence="3 4">
    <name type="scientific">Durio zibethinus</name>
    <name type="common">Durian</name>
    <dbReference type="NCBI Taxonomy" id="66656"/>
    <lineage>
        <taxon>Eukaryota</taxon>
        <taxon>Viridiplantae</taxon>
        <taxon>Streptophyta</taxon>
        <taxon>Embryophyta</taxon>
        <taxon>Tracheophyta</taxon>
        <taxon>Spermatophyta</taxon>
        <taxon>Magnoliopsida</taxon>
        <taxon>eudicotyledons</taxon>
        <taxon>Gunneridae</taxon>
        <taxon>Pentapetalae</taxon>
        <taxon>rosids</taxon>
        <taxon>malvids</taxon>
        <taxon>Malvales</taxon>
        <taxon>Malvaceae</taxon>
        <taxon>Helicteroideae</taxon>
        <taxon>Durio</taxon>
    </lineage>
</organism>
<name>A0A6P6BG12_DURZI</name>
<evidence type="ECO:0000256" key="2">
    <source>
        <dbReference type="SAM" id="Phobius"/>
    </source>
</evidence>
<feature type="compositionally biased region" description="Basic residues" evidence="1">
    <location>
        <begin position="14"/>
        <end position="24"/>
    </location>
</feature>
<dbReference type="AlphaFoldDB" id="A0A6P6BG12"/>
<dbReference type="Proteomes" id="UP000515121">
    <property type="component" value="Unplaced"/>
</dbReference>
<feature type="region of interest" description="Disordered" evidence="1">
    <location>
        <begin position="1"/>
        <end position="37"/>
    </location>
</feature>
<evidence type="ECO:0000313" key="3">
    <source>
        <dbReference type="Proteomes" id="UP000515121"/>
    </source>
</evidence>
<accession>A0A6P6BG12</accession>
<sequence>MKKKKIVGQTERNIKKKKRAKNFNRRGEEKKRREKGMGSSNSSVVLLLLSFPLLLPFLTSASASSIDLQREKVGQRVLMSLTETPKGSNRTFDCSLSGPCVPCLYSEKSDEKYRCSETGYRIPIKCVETDDGLKTENKQKSEKNRSNLEISVSNEISRKRRSLRDDSSTSEGGVRAYITYRSCIQIVNEEKLSVLGFEGIIFGLLLVSGSVVFLRRKRTITMPGVAAGRIQPNSRF</sequence>
<reference evidence="4" key="1">
    <citation type="submission" date="2025-08" db="UniProtKB">
        <authorList>
            <consortium name="RefSeq"/>
        </authorList>
    </citation>
    <scope>IDENTIFICATION</scope>
    <source>
        <tissue evidence="4">Fruit stalk</tissue>
    </source>
</reference>
<keyword evidence="2" id="KW-1133">Transmembrane helix</keyword>
<evidence type="ECO:0000256" key="1">
    <source>
        <dbReference type="SAM" id="MobiDB-lite"/>
    </source>
</evidence>
<keyword evidence="2" id="KW-0812">Transmembrane</keyword>
<keyword evidence="2" id="KW-0472">Membrane</keyword>
<evidence type="ECO:0000313" key="4">
    <source>
        <dbReference type="RefSeq" id="XP_022776014.1"/>
    </source>
</evidence>
<dbReference type="GeneID" id="111317820"/>
<dbReference type="PANTHER" id="PTHR36336">
    <property type="entry name" value="OS09G0560400 PROTEIN"/>
    <property type="match status" value="1"/>
</dbReference>
<dbReference type="PANTHER" id="PTHR36336:SF1">
    <property type="entry name" value="OS09G0560400 PROTEIN"/>
    <property type="match status" value="1"/>
</dbReference>